<dbReference type="Proteomes" id="UP001054945">
    <property type="component" value="Unassembled WGS sequence"/>
</dbReference>
<sequence>IKPLNFQTTPSIRQGRSILYKKSHLHLRPEIESLKLPFNSSTWIELTESPTQQVRIQLHPNPPLSESKSGIDLIIELPLLYSRQNRNYSGN</sequence>
<protein>
    <submittedName>
        <fullName evidence="1">Uncharacterized protein</fullName>
    </submittedName>
</protein>
<comment type="caution">
    <text evidence="1">The sequence shown here is derived from an EMBL/GenBank/DDBJ whole genome shotgun (WGS) entry which is preliminary data.</text>
</comment>
<gene>
    <name evidence="1" type="ORF">CEXT_799971</name>
</gene>
<reference evidence="1 2" key="1">
    <citation type="submission" date="2021-06" db="EMBL/GenBank/DDBJ databases">
        <title>Caerostris extrusa draft genome.</title>
        <authorList>
            <person name="Kono N."/>
            <person name="Arakawa K."/>
        </authorList>
    </citation>
    <scope>NUCLEOTIDE SEQUENCE [LARGE SCALE GENOMIC DNA]</scope>
</reference>
<evidence type="ECO:0000313" key="1">
    <source>
        <dbReference type="EMBL" id="GIY20213.1"/>
    </source>
</evidence>
<dbReference type="AlphaFoldDB" id="A0AAV4RD54"/>
<organism evidence="1 2">
    <name type="scientific">Caerostris extrusa</name>
    <name type="common">Bark spider</name>
    <name type="synonym">Caerostris bankana</name>
    <dbReference type="NCBI Taxonomy" id="172846"/>
    <lineage>
        <taxon>Eukaryota</taxon>
        <taxon>Metazoa</taxon>
        <taxon>Ecdysozoa</taxon>
        <taxon>Arthropoda</taxon>
        <taxon>Chelicerata</taxon>
        <taxon>Arachnida</taxon>
        <taxon>Araneae</taxon>
        <taxon>Araneomorphae</taxon>
        <taxon>Entelegynae</taxon>
        <taxon>Araneoidea</taxon>
        <taxon>Araneidae</taxon>
        <taxon>Caerostris</taxon>
    </lineage>
</organism>
<name>A0AAV4RD54_CAEEX</name>
<dbReference type="EMBL" id="BPLR01007852">
    <property type="protein sequence ID" value="GIY20213.1"/>
    <property type="molecule type" value="Genomic_DNA"/>
</dbReference>
<proteinExistence type="predicted"/>
<evidence type="ECO:0000313" key="2">
    <source>
        <dbReference type="Proteomes" id="UP001054945"/>
    </source>
</evidence>
<feature type="non-terminal residue" evidence="1">
    <location>
        <position position="1"/>
    </location>
</feature>
<accession>A0AAV4RD54</accession>
<keyword evidence="2" id="KW-1185">Reference proteome</keyword>